<protein>
    <recommendedName>
        <fullName evidence="3">Lipoprotein</fullName>
    </recommendedName>
</protein>
<dbReference type="eggNOG" id="ENOG5032YPT">
    <property type="taxonomic scope" value="Bacteria"/>
</dbReference>
<organism evidence="1 2">
    <name type="scientific">Beggiatoa alba B18LD</name>
    <dbReference type="NCBI Taxonomy" id="395493"/>
    <lineage>
        <taxon>Bacteria</taxon>
        <taxon>Pseudomonadati</taxon>
        <taxon>Pseudomonadota</taxon>
        <taxon>Gammaproteobacteria</taxon>
        <taxon>Thiotrichales</taxon>
        <taxon>Thiotrichaceae</taxon>
        <taxon>Beggiatoa</taxon>
    </lineage>
</organism>
<dbReference type="EMBL" id="JH600070">
    <property type="protein sequence ID" value="EIJ41681.1"/>
    <property type="molecule type" value="Genomic_DNA"/>
</dbReference>
<dbReference type="AlphaFoldDB" id="I3CDI8"/>
<evidence type="ECO:0000313" key="2">
    <source>
        <dbReference type="Proteomes" id="UP000005744"/>
    </source>
</evidence>
<name>I3CDI8_9GAMM</name>
<dbReference type="OrthoDB" id="6891340at2"/>
<keyword evidence="2" id="KW-1185">Reference proteome</keyword>
<proteinExistence type="predicted"/>
<dbReference type="RefSeq" id="WP_002683825.1">
    <property type="nucleotide sequence ID" value="NZ_JH600070.1"/>
</dbReference>
<gene>
    <name evidence="1" type="ORF">BegalDRAFT_0770</name>
</gene>
<dbReference type="PROSITE" id="PS51257">
    <property type="entry name" value="PROKAR_LIPOPROTEIN"/>
    <property type="match status" value="1"/>
</dbReference>
<reference evidence="1 2" key="1">
    <citation type="submission" date="2011-11" db="EMBL/GenBank/DDBJ databases">
        <title>Improved High-Quality Draft sequence of Beggiatoa alba B18lD.</title>
        <authorList>
            <consortium name="US DOE Joint Genome Institute"/>
            <person name="Lucas S."/>
            <person name="Han J."/>
            <person name="Lapidus A."/>
            <person name="Cheng J.-F."/>
            <person name="Goodwin L."/>
            <person name="Pitluck S."/>
            <person name="Peters L."/>
            <person name="Mikhailova N."/>
            <person name="Held B."/>
            <person name="Detter J.C."/>
            <person name="Han C."/>
            <person name="Tapia R."/>
            <person name="Land M."/>
            <person name="Hauser L."/>
            <person name="Kyrpides N."/>
            <person name="Ivanova N."/>
            <person name="Pagani I."/>
            <person name="Samuel K."/>
            <person name="Teske A."/>
            <person name="Mueller J."/>
            <person name="Woyke T."/>
        </authorList>
    </citation>
    <scope>NUCLEOTIDE SEQUENCE [LARGE SCALE GENOMIC DNA]</scope>
    <source>
        <strain evidence="1 2">B18LD</strain>
    </source>
</reference>
<dbReference type="HOGENOM" id="CLU_092687_0_0_6"/>
<accession>I3CDI8</accession>
<dbReference type="Proteomes" id="UP000005744">
    <property type="component" value="Unassembled WGS sequence"/>
</dbReference>
<sequence length="245" mass="26981">MKGYLIVAFLATVVVLSGCGRRPIPLATSYPLTTQQKMQAAHHWDVLADDVAARLKATLEAGFGSPEQFPDIYIPEPDKKRSQFSQTFYHLLTTQLVRRGVSVITNRARASQGSGSGYVDTIAYDSNVMVIDYDIQVIQHNDRRLSYPPPGIYTALTGGVWLVAQAIDSWDKAALAVFPVSVAMDLNSAADMYLPGETNTEVVITLTATRGSQHFFADTGIYYINTGDSEQYDDKMGKTMRVVNE</sequence>
<evidence type="ECO:0008006" key="3">
    <source>
        <dbReference type="Google" id="ProtNLM"/>
    </source>
</evidence>
<dbReference type="STRING" id="395493.BegalDRAFT_0770"/>
<evidence type="ECO:0000313" key="1">
    <source>
        <dbReference type="EMBL" id="EIJ41681.1"/>
    </source>
</evidence>